<reference evidence="2" key="1">
    <citation type="journal article" date="2019" name="Int. J. Syst. Evol. Microbiol.">
        <title>The Global Catalogue of Microorganisms (GCM) 10K type strain sequencing project: providing services to taxonomists for standard genome sequencing and annotation.</title>
        <authorList>
            <consortium name="The Broad Institute Genomics Platform"/>
            <consortium name="The Broad Institute Genome Sequencing Center for Infectious Disease"/>
            <person name="Wu L."/>
            <person name="Ma J."/>
        </authorList>
    </citation>
    <scope>NUCLEOTIDE SEQUENCE [LARGE SCALE GENOMIC DNA]</scope>
    <source>
        <strain evidence="2">JCM 17759</strain>
    </source>
</reference>
<dbReference type="Proteomes" id="UP001500840">
    <property type="component" value="Unassembled WGS sequence"/>
</dbReference>
<dbReference type="EMBL" id="BAABGA010000018">
    <property type="protein sequence ID" value="GAA4449382.1"/>
    <property type="molecule type" value="Genomic_DNA"/>
</dbReference>
<sequence>MKHRLKQFFKVSIALIAILVMVVAFFSWRSYAEVEAALKPIRDRGEPVSLANLRAAAVAEDENAATYLKPIADEVEQVVNEAYPIAYPDDFSWRHGLAEGQIAKLRQIFDSHSHLPNQLALASHCNRLAWPLDFESTPNQLMEQVMQVSQDVRAIARLQVIRTRYLAAIGKPDDAVAVCLEELRLVRLQADTPLLVSWMVNLACRREVLYQLNGILQTETLTPETHAEIERELAQQ</sequence>
<keyword evidence="2" id="KW-1185">Reference proteome</keyword>
<comment type="caution">
    <text evidence="1">The sequence shown here is derived from an EMBL/GenBank/DDBJ whole genome shotgun (WGS) entry which is preliminary data.</text>
</comment>
<accession>A0ABP8MEJ8</accession>
<organism evidence="1 2">
    <name type="scientific">Novipirellula rosea</name>
    <dbReference type="NCBI Taxonomy" id="1031540"/>
    <lineage>
        <taxon>Bacteria</taxon>
        <taxon>Pseudomonadati</taxon>
        <taxon>Planctomycetota</taxon>
        <taxon>Planctomycetia</taxon>
        <taxon>Pirellulales</taxon>
        <taxon>Pirellulaceae</taxon>
        <taxon>Novipirellula</taxon>
    </lineage>
</organism>
<dbReference type="RefSeq" id="WP_345320630.1">
    <property type="nucleotide sequence ID" value="NZ_BAABGA010000018.1"/>
</dbReference>
<protein>
    <submittedName>
        <fullName evidence="1">Uncharacterized protein</fullName>
    </submittedName>
</protein>
<evidence type="ECO:0000313" key="2">
    <source>
        <dbReference type="Proteomes" id="UP001500840"/>
    </source>
</evidence>
<proteinExistence type="predicted"/>
<evidence type="ECO:0000313" key="1">
    <source>
        <dbReference type="EMBL" id="GAA4449382.1"/>
    </source>
</evidence>
<name>A0ABP8MEJ8_9BACT</name>
<gene>
    <name evidence="1" type="ORF">GCM10023156_13820</name>
</gene>